<reference evidence="4" key="1">
    <citation type="submission" date="2022-12" db="EMBL/GenBank/DDBJ databases">
        <authorList>
            <person name="Krivoruchko A.V."/>
            <person name="Elkin A."/>
        </authorList>
    </citation>
    <scope>NUCLEOTIDE SEQUENCE</scope>
    <source>
        <strain evidence="4">IEGM 1391</strain>
    </source>
</reference>
<evidence type="ECO:0000259" key="2">
    <source>
        <dbReference type="Pfam" id="PF01796"/>
    </source>
</evidence>
<feature type="domain" description="ChsH2 C-terminal OB-fold" evidence="2">
    <location>
        <begin position="71"/>
        <end position="136"/>
    </location>
</feature>
<dbReference type="EMBL" id="JAPWIJ010000006">
    <property type="protein sequence ID" value="MCZ4519979.1"/>
    <property type="molecule type" value="Genomic_DNA"/>
</dbReference>
<evidence type="ECO:0000313" key="4">
    <source>
        <dbReference type="EMBL" id="MCZ4519979.1"/>
    </source>
</evidence>
<protein>
    <submittedName>
        <fullName evidence="4">Zn-ribbon domain-containing OB-fold protein</fullName>
    </submittedName>
</protein>
<dbReference type="InterPro" id="IPR022002">
    <property type="entry name" value="ChsH2_Znr"/>
</dbReference>
<sequence>MTGTIEEIRGKTEGLRRPRAKMAPSPTPETRPYWDAAADGRLSVQRCRACSHVYFYPRDFCPVCSSDLVEWIDCSGRATLYSYVIEHRPGPGFESDGPYVVAVVQLEEGPRMMTNIVGVEPLPESLPLDMELTVQFEPRGEMWVPVFAPAGASA</sequence>
<name>A0ABT4MH08_9NOCA</name>
<dbReference type="Proteomes" id="UP001081071">
    <property type="component" value="Unassembled WGS sequence"/>
</dbReference>
<dbReference type="InterPro" id="IPR012340">
    <property type="entry name" value="NA-bd_OB-fold"/>
</dbReference>
<evidence type="ECO:0000313" key="5">
    <source>
        <dbReference type="Proteomes" id="UP001081071"/>
    </source>
</evidence>
<dbReference type="InterPro" id="IPR002878">
    <property type="entry name" value="ChsH2_C"/>
</dbReference>
<keyword evidence="5" id="KW-1185">Reference proteome</keyword>
<feature type="region of interest" description="Disordered" evidence="1">
    <location>
        <begin position="1"/>
        <end position="32"/>
    </location>
</feature>
<dbReference type="PANTHER" id="PTHR34075">
    <property type="entry name" value="BLR3430 PROTEIN"/>
    <property type="match status" value="1"/>
</dbReference>
<dbReference type="InterPro" id="IPR052513">
    <property type="entry name" value="Thioester_dehydratase-like"/>
</dbReference>
<dbReference type="Pfam" id="PF12172">
    <property type="entry name" value="zf-ChsH2"/>
    <property type="match status" value="1"/>
</dbReference>
<gene>
    <name evidence="4" type="ORF">O4220_15810</name>
</gene>
<dbReference type="Gene3D" id="6.10.30.10">
    <property type="match status" value="1"/>
</dbReference>
<comment type="caution">
    <text evidence="4">The sequence shown here is derived from an EMBL/GenBank/DDBJ whole genome shotgun (WGS) entry which is preliminary data.</text>
</comment>
<dbReference type="PANTHER" id="PTHR34075:SF5">
    <property type="entry name" value="BLR3430 PROTEIN"/>
    <property type="match status" value="1"/>
</dbReference>
<dbReference type="SUPFAM" id="SSF50249">
    <property type="entry name" value="Nucleic acid-binding proteins"/>
    <property type="match status" value="1"/>
</dbReference>
<feature type="compositionally biased region" description="Basic and acidic residues" evidence="1">
    <location>
        <begin position="1"/>
        <end position="16"/>
    </location>
</feature>
<dbReference type="Pfam" id="PF01796">
    <property type="entry name" value="OB_ChsH2_C"/>
    <property type="match status" value="1"/>
</dbReference>
<dbReference type="RefSeq" id="WP_269605801.1">
    <property type="nucleotide sequence ID" value="NZ_JAPWIJ010000006.1"/>
</dbReference>
<evidence type="ECO:0000259" key="3">
    <source>
        <dbReference type="Pfam" id="PF12172"/>
    </source>
</evidence>
<feature type="domain" description="ChsH2 rubredoxin-like zinc ribbon" evidence="3">
    <location>
        <begin position="34"/>
        <end position="68"/>
    </location>
</feature>
<evidence type="ECO:0000256" key="1">
    <source>
        <dbReference type="SAM" id="MobiDB-lite"/>
    </source>
</evidence>
<accession>A0ABT4MH08</accession>
<proteinExistence type="predicted"/>
<organism evidence="4 5">
    <name type="scientific">Rhodococcus ruber</name>
    <dbReference type="NCBI Taxonomy" id="1830"/>
    <lineage>
        <taxon>Bacteria</taxon>
        <taxon>Bacillati</taxon>
        <taxon>Actinomycetota</taxon>
        <taxon>Actinomycetes</taxon>
        <taxon>Mycobacteriales</taxon>
        <taxon>Nocardiaceae</taxon>
        <taxon>Rhodococcus</taxon>
    </lineage>
</organism>